<dbReference type="NCBIfam" id="TIGR03426">
    <property type="entry name" value="shape_MreD"/>
    <property type="match status" value="1"/>
</dbReference>
<evidence type="ECO:0000256" key="7">
    <source>
        <dbReference type="ARBA" id="ARBA00023136"/>
    </source>
</evidence>
<dbReference type="InterPro" id="IPR026034">
    <property type="entry name" value="MreD_proteobac"/>
</dbReference>
<comment type="similarity">
    <text evidence="2 8">Belongs to the MreD family.</text>
</comment>
<dbReference type="PANTHER" id="PTHR37484:SF1">
    <property type="entry name" value="ROD SHAPE-DETERMINING PROTEIN MRED"/>
    <property type="match status" value="1"/>
</dbReference>
<feature type="transmembrane region" description="Helical" evidence="9">
    <location>
        <begin position="12"/>
        <end position="31"/>
    </location>
</feature>
<accession>A0A3A6TR09</accession>
<dbReference type="OrthoDB" id="6647425at2"/>
<comment type="caution">
    <text evidence="10">The sequence shown here is derived from an EMBL/GenBank/DDBJ whole genome shotgun (WGS) entry which is preliminary data.</text>
</comment>
<dbReference type="InterPro" id="IPR007227">
    <property type="entry name" value="Cell_shape_determining_MreD"/>
</dbReference>
<evidence type="ECO:0000256" key="2">
    <source>
        <dbReference type="ARBA" id="ARBA00007776"/>
    </source>
</evidence>
<dbReference type="GO" id="GO:0005886">
    <property type="term" value="C:plasma membrane"/>
    <property type="evidence" value="ECO:0007669"/>
    <property type="project" value="UniProtKB-SubCell"/>
</dbReference>
<reference evidence="10 11" key="1">
    <citation type="submission" date="2018-09" db="EMBL/GenBank/DDBJ databases">
        <title>Phylogeny of the Shewanellaceae, and recommendation for two new genera, Pseudoshewanella and Parashewanella.</title>
        <authorList>
            <person name="Wang G."/>
        </authorList>
    </citation>
    <scope>NUCLEOTIDE SEQUENCE [LARGE SCALE GENOMIC DNA]</scope>
    <source>
        <strain evidence="10 11">KCTC 22492</strain>
    </source>
</reference>
<dbReference type="Proteomes" id="UP000273022">
    <property type="component" value="Unassembled WGS sequence"/>
</dbReference>
<comment type="subcellular location">
    <subcellularLocation>
        <location evidence="8">Cell inner membrane</location>
    </subcellularLocation>
    <subcellularLocation>
        <location evidence="1">Cell membrane</location>
        <topology evidence="1">Multi-pass membrane protein</topology>
    </subcellularLocation>
</comment>
<keyword evidence="7 8" id="KW-0472">Membrane</keyword>
<feature type="transmembrane region" description="Helical" evidence="9">
    <location>
        <begin position="72"/>
        <end position="92"/>
    </location>
</feature>
<dbReference type="Pfam" id="PF04093">
    <property type="entry name" value="MreD"/>
    <property type="match status" value="1"/>
</dbReference>
<dbReference type="EMBL" id="QYYH01000055">
    <property type="protein sequence ID" value="RJY15098.1"/>
    <property type="molecule type" value="Genomic_DNA"/>
</dbReference>
<dbReference type="RefSeq" id="WP_121853514.1">
    <property type="nucleotide sequence ID" value="NZ_CP037952.1"/>
</dbReference>
<evidence type="ECO:0000313" key="11">
    <source>
        <dbReference type="Proteomes" id="UP000273022"/>
    </source>
</evidence>
<evidence type="ECO:0000256" key="6">
    <source>
        <dbReference type="ARBA" id="ARBA00022989"/>
    </source>
</evidence>
<evidence type="ECO:0000256" key="3">
    <source>
        <dbReference type="ARBA" id="ARBA00022475"/>
    </source>
</evidence>
<protein>
    <recommendedName>
        <fullName evidence="8">Rod shape-determining protein MreD</fullName>
    </recommendedName>
</protein>
<proteinExistence type="inferred from homology"/>
<keyword evidence="11" id="KW-1185">Reference proteome</keyword>
<keyword evidence="3 8" id="KW-1003">Cell membrane</keyword>
<comment type="function">
    <text evidence="8">Involved in formation of the rod shape of the cell. May also contribute to regulation of formation of penicillin-binding proteins.</text>
</comment>
<evidence type="ECO:0000256" key="5">
    <source>
        <dbReference type="ARBA" id="ARBA00022960"/>
    </source>
</evidence>
<dbReference type="PIRSF" id="PIRSF018472">
    <property type="entry name" value="MreD_proteobac"/>
    <property type="match status" value="1"/>
</dbReference>
<sequence length="162" mass="19047">MNYQAANGRPVAWLTFIVGLVLQVMPLPMEISAWRPDWLLLILMCWTLHLPHRYSIFTAFILGVILDVLLGSHLGVNALALSISVYFVLLYQQRLINFPQWQQALVVLAIMILYHLIVFWIEFILGETEFSLVLFYPAFASFIFWRWGNWMIRRIALKYRVT</sequence>
<evidence type="ECO:0000313" key="10">
    <source>
        <dbReference type="EMBL" id="RJY15098.1"/>
    </source>
</evidence>
<evidence type="ECO:0000256" key="9">
    <source>
        <dbReference type="SAM" id="Phobius"/>
    </source>
</evidence>
<evidence type="ECO:0000256" key="4">
    <source>
        <dbReference type="ARBA" id="ARBA00022692"/>
    </source>
</evidence>
<keyword evidence="5 8" id="KW-0133">Cell shape</keyword>
<dbReference type="AlphaFoldDB" id="A0A3A6TR09"/>
<dbReference type="GO" id="GO:0008360">
    <property type="term" value="P:regulation of cell shape"/>
    <property type="evidence" value="ECO:0007669"/>
    <property type="project" value="UniProtKB-UniRule"/>
</dbReference>
<gene>
    <name evidence="10" type="primary">mreD</name>
    <name evidence="10" type="ORF">D5R81_10070</name>
</gene>
<organism evidence="10 11">
    <name type="scientific">Parashewanella spongiae</name>
    <dbReference type="NCBI Taxonomy" id="342950"/>
    <lineage>
        <taxon>Bacteria</taxon>
        <taxon>Pseudomonadati</taxon>
        <taxon>Pseudomonadota</taxon>
        <taxon>Gammaproteobacteria</taxon>
        <taxon>Alteromonadales</taxon>
        <taxon>Shewanellaceae</taxon>
        <taxon>Parashewanella</taxon>
    </lineage>
</organism>
<name>A0A3A6TR09_9GAMM</name>
<keyword evidence="4 9" id="KW-0812">Transmembrane</keyword>
<evidence type="ECO:0000256" key="1">
    <source>
        <dbReference type="ARBA" id="ARBA00004651"/>
    </source>
</evidence>
<feature type="transmembrane region" description="Helical" evidence="9">
    <location>
        <begin position="130"/>
        <end position="148"/>
    </location>
</feature>
<keyword evidence="6 9" id="KW-1133">Transmembrane helix</keyword>
<keyword evidence="8" id="KW-0997">Cell inner membrane</keyword>
<evidence type="ECO:0000256" key="8">
    <source>
        <dbReference type="PIRNR" id="PIRNR018472"/>
    </source>
</evidence>
<dbReference type="PANTHER" id="PTHR37484">
    <property type="entry name" value="ROD SHAPE-DETERMINING PROTEIN MRED"/>
    <property type="match status" value="1"/>
</dbReference>
<feature type="transmembrane region" description="Helical" evidence="9">
    <location>
        <begin position="104"/>
        <end position="124"/>
    </location>
</feature>